<dbReference type="Proteomes" id="UP001601444">
    <property type="component" value="Unassembled WGS sequence"/>
</dbReference>
<feature type="domain" description="Enoyl reductase (ER)" evidence="1">
    <location>
        <begin position="10"/>
        <end position="326"/>
    </location>
</feature>
<name>A0ABW6PI12_9NOCA</name>
<dbReference type="InterPro" id="IPR036291">
    <property type="entry name" value="NAD(P)-bd_dom_sf"/>
</dbReference>
<dbReference type="SUPFAM" id="SSF51735">
    <property type="entry name" value="NAD(P)-binding Rossmann-fold domains"/>
    <property type="match status" value="1"/>
</dbReference>
<evidence type="ECO:0000259" key="1">
    <source>
        <dbReference type="SMART" id="SM00829"/>
    </source>
</evidence>
<proteinExistence type="predicted"/>
<protein>
    <submittedName>
        <fullName evidence="2">Zinc-binding dehydrogenase</fullName>
    </submittedName>
</protein>
<dbReference type="InterPro" id="IPR013149">
    <property type="entry name" value="ADH-like_C"/>
</dbReference>
<gene>
    <name evidence="2" type="ORF">ACFYTF_04295</name>
</gene>
<dbReference type="PANTHER" id="PTHR43677">
    <property type="entry name" value="SHORT-CHAIN DEHYDROGENASE/REDUCTASE"/>
    <property type="match status" value="1"/>
</dbReference>
<sequence>MRAVQVTEFGGPEVLTEVEIPAPLAGPGEVVIDVDVADVMFLDARLRAGWGRDYFPLTLPYVPGGAVGGTVASAGAGVDASWIGKRVVTRTAASGIGGGQPIGGYAEQALAAADGLTEIPPALSTAHAVALAHDGRTALAVFDRAGLKPGNTVLITAAAGGLGTLLIQLSKLAGATVIAAARGPEKLALATRLGADHVVDYSVEGWSDRARAFTGGVDVVFDGAGGELGATALEVAADRAVFLGYGSAAGDFAHVATVNRPGVTILTLFDVTHDPAIDWSALADRALTAAAAGEIEIVVGQTFSFGDAAAAHAAIESRATLGRTLLTRDVTM</sequence>
<dbReference type="InterPro" id="IPR020843">
    <property type="entry name" value="ER"/>
</dbReference>
<dbReference type="SMART" id="SM00829">
    <property type="entry name" value="PKS_ER"/>
    <property type="match status" value="1"/>
</dbReference>
<dbReference type="Pfam" id="PF08240">
    <property type="entry name" value="ADH_N"/>
    <property type="match status" value="1"/>
</dbReference>
<dbReference type="Gene3D" id="3.40.50.720">
    <property type="entry name" value="NAD(P)-binding Rossmann-like Domain"/>
    <property type="match status" value="1"/>
</dbReference>
<keyword evidence="3" id="KW-1185">Reference proteome</keyword>
<dbReference type="PANTHER" id="PTHR43677:SF4">
    <property type="entry name" value="QUINONE OXIDOREDUCTASE-LIKE PROTEIN 2"/>
    <property type="match status" value="1"/>
</dbReference>
<dbReference type="SUPFAM" id="SSF50129">
    <property type="entry name" value="GroES-like"/>
    <property type="match status" value="1"/>
</dbReference>
<dbReference type="InterPro" id="IPR051397">
    <property type="entry name" value="Zn-ADH-like_protein"/>
</dbReference>
<dbReference type="RefSeq" id="WP_387699065.1">
    <property type="nucleotide sequence ID" value="NZ_JBIAMX010000002.1"/>
</dbReference>
<reference evidence="2 3" key="1">
    <citation type="submission" date="2024-10" db="EMBL/GenBank/DDBJ databases">
        <title>The Natural Products Discovery Center: Release of the First 8490 Sequenced Strains for Exploring Actinobacteria Biosynthetic Diversity.</title>
        <authorList>
            <person name="Kalkreuter E."/>
            <person name="Kautsar S.A."/>
            <person name="Yang D."/>
            <person name="Bader C.D."/>
            <person name="Teijaro C.N."/>
            <person name="Fluegel L."/>
            <person name="Davis C.M."/>
            <person name="Simpson J.R."/>
            <person name="Lauterbach L."/>
            <person name="Steele A.D."/>
            <person name="Gui C."/>
            <person name="Meng S."/>
            <person name="Li G."/>
            <person name="Viehrig K."/>
            <person name="Ye F."/>
            <person name="Su P."/>
            <person name="Kiefer A.F."/>
            <person name="Nichols A."/>
            <person name="Cepeda A.J."/>
            <person name="Yan W."/>
            <person name="Fan B."/>
            <person name="Jiang Y."/>
            <person name="Adhikari A."/>
            <person name="Zheng C.-J."/>
            <person name="Schuster L."/>
            <person name="Cowan T.M."/>
            <person name="Smanski M.J."/>
            <person name="Chevrette M.G."/>
            <person name="De Carvalho L.P.S."/>
            <person name="Shen B."/>
        </authorList>
    </citation>
    <scope>NUCLEOTIDE SEQUENCE [LARGE SCALE GENOMIC DNA]</scope>
    <source>
        <strain evidence="2 3">NPDC004045</strain>
    </source>
</reference>
<accession>A0ABW6PI12</accession>
<comment type="caution">
    <text evidence="2">The sequence shown here is derived from an EMBL/GenBank/DDBJ whole genome shotgun (WGS) entry which is preliminary data.</text>
</comment>
<dbReference type="InterPro" id="IPR011032">
    <property type="entry name" value="GroES-like_sf"/>
</dbReference>
<dbReference type="EMBL" id="JBIAMX010000002">
    <property type="protein sequence ID" value="MFF0542037.1"/>
    <property type="molecule type" value="Genomic_DNA"/>
</dbReference>
<organism evidence="2 3">
    <name type="scientific">Nocardia thailandica</name>
    <dbReference type="NCBI Taxonomy" id="257275"/>
    <lineage>
        <taxon>Bacteria</taxon>
        <taxon>Bacillati</taxon>
        <taxon>Actinomycetota</taxon>
        <taxon>Actinomycetes</taxon>
        <taxon>Mycobacteriales</taxon>
        <taxon>Nocardiaceae</taxon>
        <taxon>Nocardia</taxon>
    </lineage>
</organism>
<evidence type="ECO:0000313" key="2">
    <source>
        <dbReference type="EMBL" id="MFF0542037.1"/>
    </source>
</evidence>
<evidence type="ECO:0000313" key="3">
    <source>
        <dbReference type="Proteomes" id="UP001601444"/>
    </source>
</evidence>
<dbReference type="InterPro" id="IPR013154">
    <property type="entry name" value="ADH-like_N"/>
</dbReference>
<dbReference type="Pfam" id="PF00107">
    <property type="entry name" value="ADH_zinc_N"/>
    <property type="match status" value="1"/>
</dbReference>
<dbReference type="Gene3D" id="3.90.180.10">
    <property type="entry name" value="Medium-chain alcohol dehydrogenases, catalytic domain"/>
    <property type="match status" value="1"/>
</dbReference>